<protein>
    <recommendedName>
        <fullName evidence="3 8">ER membrane protein complex subunit 4</fullName>
    </recommendedName>
</protein>
<sequence>MGVDKNPQPPPPPPRWAVELNNPPPSRPKNTSNIPDPPGFSAQRAIGGKQKTSQLPARKPPTQEETDILKLKKSWEIALAPGKQLPMQLIMSYMSGNSLQIFSLMMVAMLFKGPLQAIAATNSTFTKLETEGNKGKMILVKATFVGMQCMLLALGVWKIGQMGLLPTTQSDWVAFEGERICLEKAYFAT</sequence>
<evidence type="ECO:0000313" key="11">
    <source>
        <dbReference type="Proteomes" id="UP000606974"/>
    </source>
</evidence>
<evidence type="ECO:0000256" key="2">
    <source>
        <dbReference type="ARBA" id="ARBA00007715"/>
    </source>
</evidence>
<comment type="subcellular location">
    <subcellularLocation>
        <location evidence="1">Endoplasmic reticulum membrane</location>
        <topology evidence="1">Multi-pass membrane protein</topology>
    </subcellularLocation>
</comment>
<evidence type="ECO:0000256" key="9">
    <source>
        <dbReference type="SAM" id="MobiDB-lite"/>
    </source>
</evidence>
<evidence type="ECO:0000256" key="3">
    <source>
        <dbReference type="ARBA" id="ARBA00020820"/>
    </source>
</evidence>
<evidence type="ECO:0000256" key="8">
    <source>
        <dbReference type="PIRNR" id="PIRNR017207"/>
    </source>
</evidence>
<proteinExistence type="inferred from homology"/>
<organism evidence="10 11">
    <name type="scientific">Endocarpon pusillum</name>
    <dbReference type="NCBI Taxonomy" id="364733"/>
    <lineage>
        <taxon>Eukaryota</taxon>
        <taxon>Fungi</taxon>
        <taxon>Dikarya</taxon>
        <taxon>Ascomycota</taxon>
        <taxon>Pezizomycotina</taxon>
        <taxon>Eurotiomycetes</taxon>
        <taxon>Chaetothyriomycetidae</taxon>
        <taxon>Verrucariales</taxon>
        <taxon>Verrucariaceae</taxon>
        <taxon>Endocarpon</taxon>
    </lineage>
</organism>
<dbReference type="Pfam" id="PF06417">
    <property type="entry name" value="EMC4"/>
    <property type="match status" value="1"/>
</dbReference>
<dbReference type="PIRSF" id="PIRSF017207">
    <property type="entry name" value="UCP017207_TM-p85"/>
    <property type="match status" value="1"/>
</dbReference>
<evidence type="ECO:0000313" key="10">
    <source>
        <dbReference type="EMBL" id="KAF7511512.1"/>
    </source>
</evidence>
<comment type="caution">
    <text evidence="10">The sequence shown here is derived from an EMBL/GenBank/DDBJ whole genome shotgun (WGS) entry which is preliminary data.</text>
</comment>
<feature type="region of interest" description="Disordered" evidence="9">
    <location>
        <begin position="1"/>
        <end position="63"/>
    </location>
</feature>
<accession>A0A8H7E6V5</accession>
<keyword evidence="5" id="KW-0256">Endoplasmic reticulum</keyword>
<keyword evidence="11" id="KW-1185">Reference proteome</keyword>
<keyword evidence="6" id="KW-1133">Transmembrane helix</keyword>
<dbReference type="OrthoDB" id="369569at2759"/>
<evidence type="ECO:0000256" key="6">
    <source>
        <dbReference type="ARBA" id="ARBA00022989"/>
    </source>
</evidence>
<evidence type="ECO:0000256" key="5">
    <source>
        <dbReference type="ARBA" id="ARBA00022824"/>
    </source>
</evidence>
<dbReference type="Proteomes" id="UP000606974">
    <property type="component" value="Unassembled WGS sequence"/>
</dbReference>
<dbReference type="AlphaFoldDB" id="A0A8H7E6V5"/>
<name>A0A8H7E6V5_9EURO</name>
<dbReference type="EMBL" id="JAACFV010000019">
    <property type="protein sequence ID" value="KAF7511512.1"/>
    <property type="molecule type" value="Genomic_DNA"/>
</dbReference>
<dbReference type="InterPro" id="IPR009445">
    <property type="entry name" value="TMEM85/Emc4"/>
</dbReference>
<evidence type="ECO:0000256" key="1">
    <source>
        <dbReference type="ARBA" id="ARBA00004477"/>
    </source>
</evidence>
<dbReference type="GO" id="GO:0005789">
    <property type="term" value="C:endoplasmic reticulum membrane"/>
    <property type="evidence" value="ECO:0007669"/>
    <property type="project" value="UniProtKB-SubCell"/>
</dbReference>
<reference evidence="10" key="1">
    <citation type="submission" date="2020-02" db="EMBL/GenBank/DDBJ databases">
        <authorList>
            <person name="Palmer J.M."/>
        </authorList>
    </citation>
    <scope>NUCLEOTIDE SEQUENCE</scope>
    <source>
        <strain evidence="10">EPUS1.4</strain>
        <tissue evidence="10">Thallus</tissue>
    </source>
</reference>
<keyword evidence="7 8" id="KW-0472">Membrane</keyword>
<comment type="similarity">
    <text evidence="2 8">Belongs to the EMC4 family.</text>
</comment>
<evidence type="ECO:0000256" key="7">
    <source>
        <dbReference type="ARBA" id="ARBA00023136"/>
    </source>
</evidence>
<dbReference type="PANTHER" id="PTHR19315">
    <property type="entry name" value="ER MEMBRANE PROTEIN COMPLEX SUBUNIT 4"/>
    <property type="match status" value="1"/>
</dbReference>
<evidence type="ECO:0000256" key="4">
    <source>
        <dbReference type="ARBA" id="ARBA00022692"/>
    </source>
</evidence>
<gene>
    <name evidence="10" type="ORF">GJ744_004100</name>
</gene>
<keyword evidence="4" id="KW-0812">Transmembrane</keyword>